<gene>
    <name evidence="4" type="ORF">CRT60_27095</name>
</gene>
<keyword evidence="1" id="KW-0723">Serine/threonine-protein kinase</keyword>
<name>A0A2B8AX55_9PROT</name>
<dbReference type="PANTHER" id="PTHR35526">
    <property type="entry name" value="ANTI-SIGMA-F FACTOR RSBW-RELATED"/>
    <property type="match status" value="1"/>
</dbReference>
<organism evidence="4 5">
    <name type="scientific">Azospirillum palustre</name>
    <dbReference type="NCBI Taxonomy" id="2044885"/>
    <lineage>
        <taxon>Bacteria</taxon>
        <taxon>Pseudomonadati</taxon>
        <taxon>Pseudomonadota</taxon>
        <taxon>Alphaproteobacteria</taxon>
        <taxon>Rhodospirillales</taxon>
        <taxon>Azospirillaceae</taxon>
        <taxon>Azospirillum</taxon>
    </lineage>
</organism>
<dbReference type="Pfam" id="PF13581">
    <property type="entry name" value="HATPase_c_2"/>
    <property type="match status" value="1"/>
</dbReference>
<dbReference type="Proteomes" id="UP000225379">
    <property type="component" value="Unassembled WGS sequence"/>
</dbReference>
<sequence>MTIPSRPRDTRRHKGKSGVGRRARMDGKAANRLEVVLRSELSELGRLAAAVEDFIARNQLPPDLAFRFTLCLDELVTNIVSHGRGGAGGHGIRVRLETDGLELRAEVEDDADAFDPFAKAPSPDLGGDLETRRVGGLGIFLVGRMMDRASHRREDGRNLTLLARRIG</sequence>
<feature type="compositionally biased region" description="Basic residues" evidence="2">
    <location>
        <begin position="9"/>
        <end position="22"/>
    </location>
</feature>
<accession>A0A2B8AX55</accession>
<dbReference type="AlphaFoldDB" id="A0A2B8AX55"/>
<proteinExistence type="predicted"/>
<dbReference type="InterPro" id="IPR003594">
    <property type="entry name" value="HATPase_dom"/>
</dbReference>
<dbReference type="InterPro" id="IPR036890">
    <property type="entry name" value="HATPase_C_sf"/>
</dbReference>
<keyword evidence="1" id="KW-0808">Transferase</keyword>
<evidence type="ECO:0000256" key="2">
    <source>
        <dbReference type="SAM" id="MobiDB-lite"/>
    </source>
</evidence>
<dbReference type="EMBL" id="PDKW01000043">
    <property type="protein sequence ID" value="PGH53544.1"/>
    <property type="molecule type" value="Genomic_DNA"/>
</dbReference>
<dbReference type="Gene3D" id="3.30.565.10">
    <property type="entry name" value="Histidine kinase-like ATPase, C-terminal domain"/>
    <property type="match status" value="1"/>
</dbReference>
<dbReference type="InterPro" id="IPR050267">
    <property type="entry name" value="Anti-sigma-factor_SerPK"/>
</dbReference>
<feature type="region of interest" description="Disordered" evidence="2">
    <location>
        <begin position="1"/>
        <end position="25"/>
    </location>
</feature>
<feature type="domain" description="Histidine kinase/HSP90-like ATPase" evidence="3">
    <location>
        <begin position="39"/>
        <end position="160"/>
    </location>
</feature>
<dbReference type="PANTHER" id="PTHR35526:SF6">
    <property type="entry name" value="SLR1861 PROTEIN"/>
    <property type="match status" value="1"/>
</dbReference>
<dbReference type="CDD" id="cd16936">
    <property type="entry name" value="HATPase_RsbW-like"/>
    <property type="match status" value="1"/>
</dbReference>
<evidence type="ECO:0000313" key="5">
    <source>
        <dbReference type="Proteomes" id="UP000225379"/>
    </source>
</evidence>
<protein>
    <recommendedName>
        <fullName evidence="3">Histidine kinase/HSP90-like ATPase domain-containing protein</fullName>
    </recommendedName>
</protein>
<evidence type="ECO:0000313" key="4">
    <source>
        <dbReference type="EMBL" id="PGH53544.1"/>
    </source>
</evidence>
<evidence type="ECO:0000259" key="3">
    <source>
        <dbReference type="Pfam" id="PF13581"/>
    </source>
</evidence>
<keyword evidence="5" id="KW-1185">Reference proteome</keyword>
<dbReference type="OrthoDB" id="9792240at2"/>
<evidence type="ECO:0000256" key="1">
    <source>
        <dbReference type="ARBA" id="ARBA00022527"/>
    </source>
</evidence>
<dbReference type="SUPFAM" id="SSF55874">
    <property type="entry name" value="ATPase domain of HSP90 chaperone/DNA topoisomerase II/histidine kinase"/>
    <property type="match status" value="1"/>
</dbReference>
<reference evidence="5" key="1">
    <citation type="submission" date="2017-10" db="EMBL/GenBank/DDBJ databases">
        <authorList>
            <person name="Kravchenko I.K."/>
            <person name="Grouzdev D.S."/>
        </authorList>
    </citation>
    <scope>NUCLEOTIDE SEQUENCE [LARGE SCALE GENOMIC DNA]</scope>
    <source>
        <strain evidence="5">B2</strain>
    </source>
</reference>
<keyword evidence="1" id="KW-0418">Kinase</keyword>
<comment type="caution">
    <text evidence="4">The sequence shown here is derived from an EMBL/GenBank/DDBJ whole genome shotgun (WGS) entry which is preliminary data.</text>
</comment>
<dbReference type="GO" id="GO:0004674">
    <property type="term" value="F:protein serine/threonine kinase activity"/>
    <property type="evidence" value="ECO:0007669"/>
    <property type="project" value="UniProtKB-KW"/>
</dbReference>